<reference evidence="1" key="1">
    <citation type="submission" date="2018-02" db="EMBL/GenBank/DDBJ databases">
        <title>Rhizophora mucronata_Transcriptome.</title>
        <authorList>
            <person name="Meera S.P."/>
            <person name="Sreeshan A."/>
            <person name="Augustine A."/>
        </authorList>
    </citation>
    <scope>NUCLEOTIDE SEQUENCE</scope>
    <source>
        <tissue evidence="1">Leaf</tissue>
    </source>
</reference>
<accession>A0A2P2PI90</accession>
<evidence type="ECO:0000313" key="1">
    <source>
        <dbReference type="EMBL" id="MBX54379.1"/>
    </source>
</evidence>
<proteinExistence type="predicted"/>
<dbReference type="EMBL" id="GGEC01073895">
    <property type="protein sequence ID" value="MBX54379.1"/>
    <property type="molecule type" value="Transcribed_RNA"/>
</dbReference>
<sequence>MHLTPKVQTSGTQGCYRCTYLAPLTTMHQTYTFVSGSSLCQFLLKFPYKEVAGCLHGIIQKSHIGIYVTFLGKKLVEL</sequence>
<dbReference type="AlphaFoldDB" id="A0A2P2PI90"/>
<protein>
    <submittedName>
        <fullName evidence="1">Uncharacterized protein</fullName>
    </submittedName>
</protein>
<organism evidence="1">
    <name type="scientific">Rhizophora mucronata</name>
    <name type="common">Asiatic mangrove</name>
    <dbReference type="NCBI Taxonomy" id="61149"/>
    <lineage>
        <taxon>Eukaryota</taxon>
        <taxon>Viridiplantae</taxon>
        <taxon>Streptophyta</taxon>
        <taxon>Embryophyta</taxon>
        <taxon>Tracheophyta</taxon>
        <taxon>Spermatophyta</taxon>
        <taxon>Magnoliopsida</taxon>
        <taxon>eudicotyledons</taxon>
        <taxon>Gunneridae</taxon>
        <taxon>Pentapetalae</taxon>
        <taxon>rosids</taxon>
        <taxon>fabids</taxon>
        <taxon>Malpighiales</taxon>
        <taxon>Rhizophoraceae</taxon>
        <taxon>Rhizophora</taxon>
    </lineage>
</organism>
<name>A0A2P2PI90_RHIMU</name>